<protein>
    <submittedName>
        <fullName evidence="2">USP protein</fullName>
    </submittedName>
</protein>
<evidence type="ECO:0000313" key="2">
    <source>
        <dbReference type="EMBL" id="CAE7398500.1"/>
    </source>
</evidence>
<reference evidence="2" key="1">
    <citation type="submission" date="2021-02" db="EMBL/GenBank/DDBJ databases">
        <authorList>
            <person name="Dougan E. K."/>
            <person name="Rhodes N."/>
            <person name="Thang M."/>
            <person name="Chan C."/>
        </authorList>
    </citation>
    <scope>NUCLEOTIDE SEQUENCE</scope>
</reference>
<feature type="region of interest" description="Disordered" evidence="1">
    <location>
        <begin position="48"/>
        <end position="72"/>
    </location>
</feature>
<dbReference type="AlphaFoldDB" id="A0A812QQB8"/>
<evidence type="ECO:0000313" key="3">
    <source>
        <dbReference type="Proteomes" id="UP000604046"/>
    </source>
</evidence>
<gene>
    <name evidence="2" type="primary">USP</name>
    <name evidence="2" type="ORF">SNAT2548_LOCUS21697</name>
</gene>
<evidence type="ECO:0000256" key="1">
    <source>
        <dbReference type="SAM" id="MobiDB-lite"/>
    </source>
</evidence>
<keyword evidence="3" id="KW-1185">Reference proteome</keyword>
<name>A0A812QQB8_9DINO</name>
<comment type="caution">
    <text evidence="2">The sequence shown here is derived from an EMBL/GenBank/DDBJ whole genome shotgun (WGS) entry which is preliminary data.</text>
</comment>
<organism evidence="2 3">
    <name type="scientific">Symbiodinium natans</name>
    <dbReference type="NCBI Taxonomy" id="878477"/>
    <lineage>
        <taxon>Eukaryota</taxon>
        <taxon>Sar</taxon>
        <taxon>Alveolata</taxon>
        <taxon>Dinophyceae</taxon>
        <taxon>Suessiales</taxon>
        <taxon>Symbiodiniaceae</taxon>
        <taxon>Symbiodinium</taxon>
    </lineage>
</organism>
<accession>A0A812QQB8</accession>
<dbReference type="EMBL" id="CAJNDS010002260">
    <property type="protein sequence ID" value="CAE7398500.1"/>
    <property type="molecule type" value="Genomic_DNA"/>
</dbReference>
<sequence length="150" mass="16099">MATDLPTVRLGTARHVEGCGSTKEEDAECLAKACLVRVYAKARENVAGEAGREASHVPRATPSQGGARPQKVRGRLAMDEWVEAQNAVWDYFFGEPSQPAMPVQTTPSQGGARLAAEELNAWLRSTASQLFIGFAKSVGCDSRSCRIGCM</sequence>
<dbReference type="Proteomes" id="UP000604046">
    <property type="component" value="Unassembled WGS sequence"/>
</dbReference>
<proteinExistence type="predicted"/>
<dbReference type="OrthoDB" id="408143at2759"/>